<dbReference type="Pfam" id="PF08690">
    <property type="entry name" value="GET2"/>
    <property type="match status" value="1"/>
</dbReference>
<evidence type="ECO:0000313" key="7">
    <source>
        <dbReference type="Proteomes" id="UP000053477"/>
    </source>
</evidence>
<dbReference type="STRING" id="27342.A0A0H2RZL4"/>
<evidence type="ECO:0000256" key="1">
    <source>
        <dbReference type="ARBA" id="ARBA00022692"/>
    </source>
</evidence>
<proteinExistence type="predicted"/>
<dbReference type="GO" id="GO:0006890">
    <property type="term" value="P:retrograde vesicle-mediated transport, Golgi to endoplasmic reticulum"/>
    <property type="evidence" value="ECO:0007669"/>
    <property type="project" value="TreeGrafter"/>
</dbReference>
<dbReference type="Proteomes" id="UP000053477">
    <property type="component" value="Unassembled WGS sequence"/>
</dbReference>
<evidence type="ECO:0000256" key="4">
    <source>
        <dbReference type="SAM" id="MobiDB-lite"/>
    </source>
</evidence>
<dbReference type="InParanoid" id="A0A0H2RZL4"/>
<dbReference type="PANTHER" id="PTHR28263">
    <property type="entry name" value="GOLGI TO ER TRAFFIC PROTEIN 2"/>
    <property type="match status" value="1"/>
</dbReference>
<dbReference type="OrthoDB" id="5393181at2759"/>
<dbReference type="PANTHER" id="PTHR28263:SF1">
    <property type="entry name" value="GOLGI TO ER TRAFFIC PROTEIN 2"/>
    <property type="match status" value="1"/>
</dbReference>
<keyword evidence="2 5" id="KW-1133">Transmembrane helix</keyword>
<keyword evidence="3 5" id="KW-0472">Membrane</keyword>
<protein>
    <submittedName>
        <fullName evidence="6">Uncharacterized protein</fullName>
    </submittedName>
</protein>
<gene>
    <name evidence="6" type="ORF">SCHPADRAFT_936905</name>
</gene>
<feature type="transmembrane region" description="Helical" evidence="5">
    <location>
        <begin position="167"/>
        <end position="186"/>
    </location>
</feature>
<feature type="transmembrane region" description="Helical" evidence="5">
    <location>
        <begin position="288"/>
        <end position="308"/>
    </location>
</feature>
<feature type="region of interest" description="Disordered" evidence="4">
    <location>
        <begin position="1"/>
        <end position="49"/>
    </location>
</feature>
<organism evidence="6 7">
    <name type="scientific">Schizopora paradoxa</name>
    <dbReference type="NCBI Taxonomy" id="27342"/>
    <lineage>
        <taxon>Eukaryota</taxon>
        <taxon>Fungi</taxon>
        <taxon>Dikarya</taxon>
        <taxon>Basidiomycota</taxon>
        <taxon>Agaricomycotina</taxon>
        <taxon>Agaricomycetes</taxon>
        <taxon>Hymenochaetales</taxon>
        <taxon>Schizoporaceae</taxon>
        <taxon>Schizopora</taxon>
    </lineage>
</organism>
<evidence type="ECO:0000256" key="2">
    <source>
        <dbReference type="ARBA" id="ARBA00022989"/>
    </source>
</evidence>
<accession>A0A0H2RZL4</accession>
<evidence type="ECO:0000256" key="3">
    <source>
        <dbReference type="ARBA" id="ARBA00023136"/>
    </source>
</evidence>
<sequence>MSATSRAEARRKAILSRGSDRLNKLTTSARGEDHPAYNENAPPAAKLPTDTFLGDELIMPTPPATSSPAPHEQMASDALGSESGIPVELQQEFIRALMGSGGMGMPPPGIDQPQASDPMFNNEDPMAAMMNALSQLTGQAPGGMPGAPPSAGQSVQPPRPKTTLQKLLPVMHLFATWILLGFFVAFKEPEVYAEKPHAMVGQGIWQRWGELNWRKESSILGVQPVAFFWSFVTLQLGLHSVQIFTKSNPVQLPSLLAMALPHLPPTLSFVITNAFSYARMVGSLLDDLAGLVVGIGLVIWCATIVPGWQ</sequence>
<dbReference type="EMBL" id="KQ085903">
    <property type="protein sequence ID" value="KLO17530.1"/>
    <property type="molecule type" value="Genomic_DNA"/>
</dbReference>
<dbReference type="AlphaFoldDB" id="A0A0H2RZL4"/>
<keyword evidence="7" id="KW-1185">Reference proteome</keyword>
<feature type="region of interest" description="Disordered" evidence="4">
    <location>
        <begin position="138"/>
        <end position="159"/>
    </location>
</feature>
<reference evidence="6 7" key="1">
    <citation type="submission" date="2015-04" db="EMBL/GenBank/DDBJ databases">
        <title>Complete genome sequence of Schizopora paradoxa KUC8140, a cosmopolitan wood degrader in East Asia.</title>
        <authorList>
            <consortium name="DOE Joint Genome Institute"/>
            <person name="Min B."/>
            <person name="Park H."/>
            <person name="Jang Y."/>
            <person name="Kim J.-J."/>
            <person name="Kim K.H."/>
            <person name="Pangilinan J."/>
            <person name="Lipzen A."/>
            <person name="Riley R."/>
            <person name="Grigoriev I.V."/>
            <person name="Spatafora J.W."/>
            <person name="Choi I.-G."/>
        </authorList>
    </citation>
    <scope>NUCLEOTIDE SEQUENCE [LARGE SCALE GENOMIC DNA]</scope>
    <source>
        <strain evidence="6 7">KUC8140</strain>
    </source>
</reference>
<name>A0A0H2RZL4_9AGAM</name>
<feature type="transmembrane region" description="Helical" evidence="5">
    <location>
        <begin position="256"/>
        <end position="276"/>
    </location>
</feature>
<evidence type="ECO:0000313" key="6">
    <source>
        <dbReference type="EMBL" id="KLO17530.1"/>
    </source>
</evidence>
<keyword evidence="1 5" id="KW-0812">Transmembrane</keyword>
<dbReference type="InterPro" id="IPR028143">
    <property type="entry name" value="Get2/sif1"/>
</dbReference>
<evidence type="ECO:0000256" key="5">
    <source>
        <dbReference type="SAM" id="Phobius"/>
    </source>
</evidence>